<proteinExistence type="predicted"/>
<organism evidence="2 3">
    <name type="scientific">Rugosimonospora acidiphila</name>
    <dbReference type="NCBI Taxonomy" id="556531"/>
    <lineage>
        <taxon>Bacteria</taxon>
        <taxon>Bacillati</taxon>
        <taxon>Actinomycetota</taxon>
        <taxon>Actinomycetes</taxon>
        <taxon>Micromonosporales</taxon>
        <taxon>Micromonosporaceae</taxon>
        <taxon>Rugosimonospora</taxon>
    </lineage>
</organism>
<evidence type="ECO:0000313" key="2">
    <source>
        <dbReference type="EMBL" id="GAA5198677.1"/>
    </source>
</evidence>
<protein>
    <submittedName>
        <fullName evidence="2">Uncharacterized protein</fullName>
    </submittedName>
</protein>
<gene>
    <name evidence="2" type="ORF">GCM10023322_72610</name>
</gene>
<comment type="caution">
    <text evidence="2">The sequence shown here is derived from an EMBL/GenBank/DDBJ whole genome shotgun (WGS) entry which is preliminary data.</text>
</comment>
<reference evidence="3" key="1">
    <citation type="journal article" date="2019" name="Int. J. Syst. Evol. Microbiol.">
        <title>The Global Catalogue of Microorganisms (GCM) 10K type strain sequencing project: providing services to taxonomists for standard genome sequencing and annotation.</title>
        <authorList>
            <consortium name="The Broad Institute Genomics Platform"/>
            <consortium name="The Broad Institute Genome Sequencing Center for Infectious Disease"/>
            <person name="Wu L."/>
            <person name="Ma J."/>
        </authorList>
    </citation>
    <scope>NUCLEOTIDE SEQUENCE [LARGE SCALE GENOMIC DNA]</scope>
    <source>
        <strain evidence="3">JCM 18304</strain>
    </source>
</reference>
<dbReference type="EMBL" id="BAABJQ010000034">
    <property type="protein sequence ID" value="GAA5198677.1"/>
    <property type="molecule type" value="Genomic_DNA"/>
</dbReference>
<keyword evidence="3" id="KW-1185">Reference proteome</keyword>
<sequence length="66" mass="7403">MQAEYVSQRQFQVFHERLRLAEDCLQDVARRDPGAAAVRASETARPGQGRSSRATSAGSASRWRIR</sequence>
<dbReference type="Proteomes" id="UP001501570">
    <property type="component" value="Unassembled WGS sequence"/>
</dbReference>
<feature type="region of interest" description="Disordered" evidence="1">
    <location>
        <begin position="35"/>
        <end position="66"/>
    </location>
</feature>
<evidence type="ECO:0000313" key="3">
    <source>
        <dbReference type="Proteomes" id="UP001501570"/>
    </source>
</evidence>
<feature type="compositionally biased region" description="Low complexity" evidence="1">
    <location>
        <begin position="47"/>
        <end position="66"/>
    </location>
</feature>
<accession>A0ABP9SMJ5</accession>
<evidence type="ECO:0000256" key="1">
    <source>
        <dbReference type="SAM" id="MobiDB-lite"/>
    </source>
</evidence>
<name>A0ABP9SMJ5_9ACTN</name>